<keyword evidence="4" id="KW-0963">Cytoplasm</keyword>
<comment type="caution">
    <text evidence="10">The sequence shown here is derived from an EMBL/GenBank/DDBJ whole genome shotgun (WGS) entry which is preliminary data.</text>
</comment>
<dbReference type="CDD" id="cd02440">
    <property type="entry name" value="AdoMet_MTases"/>
    <property type="match status" value="1"/>
</dbReference>
<protein>
    <recommendedName>
        <fullName evidence="3">protein-histidine N-methyltransferase</fullName>
        <ecNumber evidence="3">2.1.1.85</ecNumber>
    </recommendedName>
</protein>
<sequence length="288" mass="32621">MTFRFNFSGSSSDETVTPPLIEKSISDYEQHQALSIKCEFINLENIKVKLPSSENVNVMKCAHMEIKYIKQNEVARLGELETIEEKKSDLVPGKYEGGLKVWECAIDLTQFLIENNCIQTGNTVLELGCGVGLPGIAAYIIGGIVTFQDFNSEVLECVTAPNVILNTIEEEKTSVSKKCQFICGDWQQMKHKYFCGKQKNNKYDYIITSETLYEKCNHRKLLDLMKAALKLDGIIYLASKVHYFGVGGGILDFEKLLAKDNTFDFSTVFRTEEGVERRILKLSFKNIM</sequence>
<evidence type="ECO:0000256" key="7">
    <source>
        <dbReference type="ARBA" id="ARBA00022691"/>
    </source>
</evidence>
<dbReference type="Proteomes" id="UP000827092">
    <property type="component" value="Unassembled WGS sequence"/>
</dbReference>
<comment type="similarity">
    <text evidence="9">Belongs to the methyltransferase superfamily. METTL18 family.</text>
</comment>
<evidence type="ECO:0000256" key="1">
    <source>
        <dbReference type="ARBA" id="ARBA00004123"/>
    </source>
</evidence>
<evidence type="ECO:0000256" key="8">
    <source>
        <dbReference type="ARBA" id="ARBA00023242"/>
    </source>
</evidence>
<proteinExistence type="inferred from homology"/>
<dbReference type="GO" id="GO:0032259">
    <property type="term" value="P:methylation"/>
    <property type="evidence" value="ECO:0007669"/>
    <property type="project" value="UniProtKB-KW"/>
</dbReference>
<name>A0AAV6UJX4_9ARAC</name>
<dbReference type="InterPro" id="IPR029063">
    <property type="entry name" value="SAM-dependent_MTases_sf"/>
</dbReference>
<dbReference type="Gene3D" id="3.40.50.150">
    <property type="entry name" value="Vaccinia Virus protein VP39"/>
    <property type="match status" value="1"/>
</dbReference>
<evidence type="ECO:0000256" key="2">
    <source>
        <dbReference type="ARBA" id="ARBA00004496"/>
    </source>
</evidence>
<organism evidence="10 11">
    <name type="scientific">Oedothorax gibbosus</name>
    <dbReference type="NCBI Taxonomy" id="931172"/>
    <lineage>
        <taxon>Eukaryota</taxon>
        <taxon>Metazoa</taxon>
        <taxon>Ecdysozoa</taxon>
        <taxon>Arthropoda</taxon>
        <taxon>Chelicerata</taxon>
        <taxon>Arachnida</taxon>
        <taxon>Araneae</taxon>
        <taxon>Araneomorphae</taxon>
        <taxon>Entelegynae</taxon>
        <taxon>Araneoidea</taxon>
        <taxon>Linyphiidae</taxon>
        <taxon>Erigoninae</taxon>
        <taxon>Oedothorax</taxon>
    </lineage>
</organism>
<keyword evidence="8" id="KW-0539">Nucleus</keyword>
<dbReference type="PANTHER" id="PTHR14614:SF39">
    <property type="entry name" value="HISTIDINE PROTEIN METHYLTRANSFERASE 1 HOMOLOG"/>
    <property type="match status" value="1"/>
</dbReference>
<dbReference type="PANTHER" id="PTHR14614">
    <property type="entry name" value="HEPATOCELLULAR CARCINOMA-ASSOCIATED ANTIGEN"/>
    <property type="match status" value="1"/>
</dbReference>
<evidence type="ECO:0000313" key="10">
    <source>
        <dbReference type="EMBL" id="KAG8183815.1"/>
    </source>
</evidence>
<evidence type="ECO:0000256" key="5">
    <source>
        <dbReference type="ARBA" id="ARBA00022603"/>
    </source>
</evidence>
<comment type="subcellular location">
    <subcellularLocation>
        <location evidence="2">Cytoplasm</location>
    </subcellularLocation>
    <subcellularLocation>
        <location evidence="1">Nucleus</location>
    </subcellularLocation>
</comment>
<gene>
    <name evidence="10" type="ORF">JTE90_027740</name>
</gene>
<dbReference type="EC" id="2.1.1.85" evidence="3"/>
<dbReference type="GO" id="GO:0005737">
    <property type="term" value="C:cytoplasm"/>
    <property type="evidence" value="ECO:0007669"/>
    <property type="project" value="UniProtKB-SubCell"/>
</dbReference>
<keyword evidence="11" id="KW-1185">Reference proteome</keyword>
<evidence type="ECO:0000256" key="3">
    <source>
        <dbReference type="ARBA" id="ARBA00012533"/>
    </source>
</evidence>
<reference evidence="10 11" key="1">
    <citation type="journal article" date="2022" name="Nat. Ecol. Evol.">
        <title>A masculinizing supergene underlies an exaggerated male reproductive morph in a spider.</title>
        <authorList>
            <person name="Hendrickx F."/>
            <person name="De Corte Z."/>
            <person name="Sonet G."/>
            <person name="Van Belleghem S.M."/>
            <person name="Kostlbacher S."/>
            <person name="Vangestel C."/>
        </authorList>
    </citation>
    <scope>NUCLEOTIDE SEQUENCE [LARGE SCALE GENOMIC DNA]</scope>
    <source>
        <strain evidence="10">W744_W776</strain>
    </source>
</reference>
<dbReference type="SUPFAM" id="SSF53335">
    <property type="entry name" value="S-adenosyl-L-methionine-dependent methyltransferases"/>
    <property type="match status" value="1"/>
</dbReference>
<dbReference type="GO" id="GO:0018064">
    <property type="term" value="F:protein-L-histidine N-tele-methyltransferase activity"/>
    <property type="evidence" value="ECO:0007669"/>
    <property type="project" value="UniProtKB-EC"/>
</dbReference>
<dbReference type="GO" id="GO:0005634">
    <property type="term" value="C:nucleus"/>
    <property type="evidence" value="ECO:0007669"/>
    <property type="project" value="UniProtKB-SubCell"/>
</dbReference>
<dbReference type="AlphaFoldDB" id="A0AAV6UJX4"/>
<keyword evidence="5" id="KW-0489">Methyltransferase</keyword>
<dbReference type="EMBL" id="JAFNEN010000403">
    <property type="protein sequence ID" value="KAG8183815.1"/>
    <property type="molecule type" value="Genomic_DNA"/>
</dbReference>
<dbReference type="Pfam" id="PF10294">
    <property type="entry name" value="Methyltransf_16"/>
    <property type="match status" value="1"/>
</dbReference>
<accession>A0AAV6UJX4</accession>
<dbReference type="InterPro" id="IPR019410">
    <property type="entry name" value="Methyltransf_16"/>
</dbReference>
<evidence type="ECO:0000256" key="4">
    <source>
        <dbReference type="ARBA" id="ARBA00022490"/>
    </source>
</evidence>
<evidence type="ECO:0000256" key="6">
    <source>
        <dbReference type="ARBA" id="ARBA00022679"/>
    </source>
</evidence>
<evidence type="ECO:0000256" key="9">
    <source>
        <dbReference type="ARBA" id="ARBA00038126"/>
    </source>
</evidence>
<evidence type="ECO:0000313" key="11">
    <source>
        <dbReference type="Proteomes" id="UP000827092"/>
    </source>
</evidence>
<keyword evidence="7" id="KW-0949">S-adenosyl-L-methionine</keyword>
<keyword evidence="6" id="KW-0808">Transferase</keyword>